<dbReference type="Pfam" id="PF12680">
    <property type="entry name" value="SnoaL_2"/>
    <property type="match status" value="1"/>
</dbReference>
<name>A0A844BCM3_9BURK</name>
<dbReference type="EMBL" id="WJBU01000011">
    <property type="protein sequence ID" value="MRD48251.1"/>
    <property type="molecule type" value="Genomic_DNA"/>
</dbReference>
<dbReference type="InterPro" id="IPR032710">
    <property type="entry name" value="NTF2-like_dom_sf"/>
</dbReference>
<evidence type="ECO:0000313" key="4">
    <source>
        <dbReference type="Proteomes" id="UP000487350"/>
    </source>
</evidence>
<protein>
    <submittedName>
        <fullName evidence="3">Nuclear transport factor 2 family protein</fullName>
    </submittedName>
</protein>
<dbReference type="InterPro" id="IPR037401">
    <property type="entry name" value="SnoaL-like"/>
</dbReference>
<proteinExistence type="predicted"/>
<evidence type="ECO:0000256" key="1">
    <source>
        <dbReference type="SAM" id="MobiDB-lite"/>
    </source>
</evidence>
<sequence>MPDNTRALILRHWELANARHWDEFAKLLASDLKYEVPQTREYIESGQGYAEMFSTWPGDWKAKITDLVCDGDKAICIIDFNVGQDSMKGISVFEVHGGQIARVTDYWPEPYEPPPRETAHMKRRPPAGSAA</sequence>
<accession>A0A844BCM3</accession>
<dbReference type="Proteomes" id="UP000487350">
    <property type="component" value="Unassembled WGS sequence"/>
</dbReference>
<dbReference type="Gene3D" id="3.10.450.50">
    <property type="match status" value="1"/>
</dbReference>
<reference evidence="3 4" key="1">
    <citation type="submission" date="2019-11" db="EMBL/GenBank/DDBJ databases">
        <title>Caenimonas koreensis gen. nov., sp. nov., isolated from activated sludge.</title>
        <authorList>
            <person name="Seung H.R."/>
        </authorList>
    </citation>
    <scope>NUCLEOTIDE SEQUENCE [LARGE SCALE GENOMIC DNA]</scope>
    <source>
        <strain evidence="3 4">EMB320</strain>
    </source>
</reference>
<feature type="domain" description="SnoaL-like" evidence="2">
    <location>
        <begin position="11"/>
        <end position="103"/>
    </location>
</feature>
<keyword evidence="4" id="KW-1185">Reference proteome</keyword>
<dbReference type="OrthoDB" id="117872at2"/>
<dbReference type="SUPFAM" id="SSF54427">
    <property type="entry name" value="NTF2-like"/>
    <property type="match status" value="1"/>
</dbReference>
<feature type="region of interest" description="Disordered" evidence="1">
    <location>
        <begin position="106"/>
        <end position="131"/>
    </location>
</feature>
<organism evidence="3 4">
    <name type="scientific">Caenimonas koreensis DSM 17982</name>
    <dbReference type="NCBI Taxonomy" id="1121255"/>
    <lineage>
        <taxon>Bacteria</taxon>
        <taxon>Pseudomonadati</taxon>
        <taxon>Pseudomonadota</taxon>
        <taxon>Betaproteobacteria</taxon>
        <taxon>Burkholderiales</taxon>
        <taxon>Comamonadaceae</taxon>
        <taxon>Caenimonas</taxon>
    </lineage>
</organism>
<evidence type="ECO:0000259" key="2">
    <source>
        <dbReference type="Pfam" id="PF12680"/>
    </source>
</evidence>
<evidence type="ECO:0000313" key="3">
    <source>
        <dbReference type="EMBL" id="MRD48251.1"/>
    </source>
</evidence>
<comment type="caution">
    <text evidence="3">The sequence shown here is derived from an EMBL/GenBank/DDBJ whole genome shotgun (WGS) entry which is preliminary data.</text>
</comment>
<dbReference type="AlphaFoldDB" id="A0A844BCM3"/>
<gene>
    <name evidence="3" type="ORF">GHT07_13255</name>
</gene>